<gene>
    <name evidence="1" type="ORF">KCU98_g4688</name>
</gene>
<accession>A0A9P8FXL3</accession>
<reference evidence="1" key="2">
    <citation type="submission" date="2021-08" db="EMBL/GenBank/DDBJ databases">
        <authorList>
            <person name="Gostincar C."/>
            <person name="Sun X."/>
            <person name="Song Z."/>
            <person name="Gunde-Cimerman N."/>
        </authorList>
    </citation>
    <scope>NUCLEOTIDE SEQUENCE</scope>
    <source>
        <strain evidence="1">EXF-9298</strain>
    </source>
</reference>
<name>A0A9P8FXL3_AURME</name>
<dbReference type="EMBL" id="JAHFXS010000389">
    <property type="protein sequence ID" value="KAG9985462.1"/>
    <property type="molecule type" value="Genomic_DNA"/>
</dbReference>
<evidence type="ECO:0000313" key="1">
    <source>
        <dbReference type="EMBL" id="KAG9985462.1"/>
    </source>
</evidence>
<dbReference type="AlphaFoldDB" id="A0A9P8FXL3"/>
<evidence type="ECO:0000313" key="2">
    <source>
        <dbReference type="Proteomes" id="UP000729357"/>
    </source>
</evidence>
<dbReference type="Proteomes" id="UP000729357">
    <property type="component" value="Unassembled WGS sequence"/>
</dbReference>
<feature type="non-terminal residue" evidence="1">
    <location>
        <position position="1"/>
    </location>
</feature>
<reference evidence="1" key="1">
    <citation type="journal article" date="2021" name="J Fungi (Basel)">
        <title>Virulence traits and population genomics of the black yeast Aureobasidium melanogenum.</title>
        <authorList>
            <person name="Cernosa A."/>
            <person name="Sun X."/>
            <person name="Gostincar C."/>
            <person name="Fang C."/>
            <person name="Gunde-Cimerman N."/>
            <person name="Song Z."/>
        </authorList>
    </citation>
    <scope>NUCLEOTIDE SEQUENCE</scope>
    <source>
        <strain evidence="1">EXF-9298</strain>
    </source>
</reference>
<feature type="non-terminal residue" evidence="1">
    <location>
        <position position="71"/>
    </location>
</feature>
<organism evidence="1 2">
    <name type="scientific">Aureobasidium melanogenum</name>
    <name type="common">Aureobasidium pullulans var. melanogenum</name>
    <dbReference type="NCBI Taxonomy" id="46634"/>
    <lineage>
        <taxon>Eukaryota</taxon>
        <taxon>Fungi</taxon>
        <taxon>Dikarya</taxon>
        <taxon>Ascomycota</taxon>
        <taxon>Pezizomycotina</taxon>
        <taxon>Dothideomycetes</taxon>
        <taxon>Dothideomycetidae</taxon>
        <taxon>Dothideales</taxon>
        <taxon>Saccotheciaceae</taxon>
        <taxon>Aureobasidium</taxon>
    </lineage>
</organism>
<keyword evidence="2" id="KW-1185">Reference proteome</keyword>
<comment type="caution">
    <text evidence="1">The sequence shown here is derived from an EMBL/GenBank/DDBJ whole genome shotgun (WGS) entry which is preliminary data.</text>
</comment>
<protein>
    <submittedName>
        <fullName evidence="1">Uncharacterized protein</fullName>
    </submittedName>
</protein>
<sequence>DEEEKPIEERGQGWMAEEGDLVGWPREELLKEVVLILGKHRDLQRITVPYARLLGILDGASDDLASSAMEI</sequence>
<proteinExistence type="predicted"/>